<protein>
    <submittedName>
        <fullName evidence="2">Uncharacterized protein</fullName>
    </submittedName>
</protein>
<accession>A0A212L8Y3</accession>
<reference evidence="2" key="1">
    <citation type="submission" date="2016-08" db="EMBL/GenBank/DDBJ databases">
        <authorList>
            <person name="Seilhamer J.J."/>
        </authorList>
    </citation>
    <scope>NUCLEOTIDE SEQUENCE</scope>
    <source>
        <strain evidence="2">86-1</strain>
    </source>
</reference>
<sequence length="114" mass="11893">MGGAGTGLSGSGRNGTGRYGAGAAGRAFWPHLFGHVFCGHVFCGLTIYGKPIRKKPHGGLGTVCCVVVARWLDAVPAFGPEHFSFEIALATARAGVSSEACAQLRAKAARRRHR</sequence>
<evidence type="ECO:0000313" key="2">
    <source>
        <dbReference type="EMBL" id="SCM73980.1"/>
    </source>
</evidence>
<dbReference type="EMBL" id="FMJC01000002">
    <property type="protein sequence ID" value="SCM73980.1"/>
    <property type="molecule type" value="Genomic_DNA"/>
</dbReference>
<keyword evidence="1" id="KW-0472">Membrane</keyword>
<proteinExistence type="predicted"/>
<organism evidence="2">
    <name type="scientific">uncultured Desulfovibrio sp</name>
    <dbReference type="NCBI Taxonomy" id="167968"/>
    <lineage>
        <taxon>Bacteria</taxon>
        <taxon>Pseudomonadati</taxon>
        <taxon>Thermodesulfobacteriota</taxon>
        <taxon>Desulfovibrionia</taxon>
        <taxon>Desulfovibrionales</taxon>
        <taxon>Desulfovibrionaceae</taxon>
        <taxon>Desulfovibrio</taxon>
        <taxon>environmental samples</taxon>
    </lineage>
</organism>
<keyword evidence="1" id="KW-1133">Transmembrane helix</keyword>
<keyword evidence="1" id="KW-0812">Transmembrane</keyword>
<gene>
    <name evidence="2" type="ORF">KL86DES1_21659</name>
</gene>
<evidence type="ECO:0000256" key="1">
    <source>
        <dbReference type="SAM" id="Phobius"/>
    </source>
</evidence>
<feature type="transmembrane region" description="Helical" evidence="1">
    <location>
        <begin position="28"/>
        <end position="48"/>
    </location>
</feature>
<dbReference type="AlphaFoldDB" id="A0A212L8Y3"/>
<name>A0A212L8Y3_9BACT</name>